<evidence type="ECO:0000313" key="2">
    <source>
        <dbReference type="EMBL" id="CEL10574.1"/>
    </source>
</evidence>
<dbReference type="Gene3D" id="3.10.450.50">
    <property type="match status" value="1"/>
</dbReference>
<dbReference type="InterPro" id="IPR037401">
    <property type="entry name" value="SnoaL-like"/>
</dbReference>
<dbReference type="InterPro" id="IPR032710">
    <property type="entry name" value="NTF2-like_dom_sf"/>
</dbReference>
<evidence type="ECO:0000313" key="3">
    <source>
        <dbReference type="Proteomes" id="UP000054771"/>
    </source>
</evidence>
<protein>
    <recommendedName>
        <fullName evidence="1">SnoaL-like domain-containing protein</fullName>
    </recommendedName>
</protein>
<evidence type="ECO:0000259" key="1">
    <source>
        <dbReference type="Pfam" id="PF12680"/>
    </source>
</evidence>
<dbReference type="OrthoDB" id="4828938at2759"/>
<accession>A0A0U5GIF5</accession>
<proteinExistence type="predicted"/>
<keyword evidence="3" id="KW-1185">Reference proteome</keyword>
<dbReference type="AlphaFoldDB" id="A0A0U5GIF5"/>
<dbReference type="EMBL" id="CDMC01000019">
    <property type="protein sequence ID" value="CEL10574.1"/>
    <property type="molecule type" value="Genomic_DNA"/>
</dbReference>
<dbReference type="OMA" id="AGIMNHY"/>
<sequence>MSISRREFLRYIEAFNAKDYATQHSFYHSDVRLVIPDPKVGTLYGPAGIMNHYSVVHDLAEETVVPMIVLIDGDLVFFIMETYFRYTKPTDHAVHGHKVRVGDVIRVKVWATYEMKDGKMLQITCNGLTDELLGQIDVDKAIEDSWNRADEKVKAEWKPKFLM</sequence>
<feature type="domain" description="SnoaL-like" evidence="1">
    <location>
        <begin position="10"/>
        <end position="120"/>
    </location>
</feature>
<dbReference type="Proteomes" id="UP000054771">
    <property type="component" value="Unassembled WGS sequence"/>
</dbReference>
<name>A0A0U5GIF5_ASPCI</name>
<organism evidence="2 3">
    <name type="scientific">Aspergillus calidoustus</name>
    <dbReference type="NCBI Taxonomy" id="454130"/>
    <lineage>
        <taxon>Eukaryota</taxon>
        <taxon>Fungi</taxon>
        <taxon>Dikarya</taxon>
        <taxon>Ascomycota</taxon>
        <taxon>Pezizomycotina</taxon>
        <taxon>Eurotiomycetes</taxon>
        <taxon>Eurotiomycetidae</taxon>
        <taxon>Eurotiales</taxon>
        <taxon>Aspergillaceae</taxon>
        <taxon>Aspergillus</taxon>
        <taxon>Aspergillus subgen. Nidulantes</taxon>
    </lineage>
</organism>
<dbReference type="Pfam" id="PF12680">
    <property type="entry name" value="SnoaL_2"/>
    <property type="match status" value="1"/>
</dbReference>
<reference evidence="3" key="1">
    <citation type="journal article" date="2016" name="Genome Announc.">
        <title>Draft genome sequences of fungus Aspergillus calidoustus.</title>
        <authorList>
            <person name="Horn F."/>
            <person name="Linde J."/>
            <person name="Mattern D.J."/>
            <person name="Walther G."/>
            <person name="Guthke R."/>
            <person name="Scherlach K."/>
            <person name="Martin K."/>
            <person name="Brakhage A.A."/>
            <person name="Petzke L."/>
            <person name="Valiante V."/>
        </authorList>
    </citation>
    <scope>NUCLEOTIDE SEQUENCE [LARGE SCALE GENOMIC DNA]</scope>
    <source>
        <strain evidence="3">SF006504</strain>
    </source>
</reference>
<gene>
    <name evidence="2" type="ORF">ASPCAL13691</name>
</gene>
<dbReference type="SUPFAM" id="SSF54427">
    <property type="entry name" value="NTF2-like"/>
    <property type="match status" value="1"/>
</dbReference>